<keyword evidence="1" id="KW-0472">Membrane</keyword>
<dbReference type="InterPro" id="IPR009936">
    <property type="entry name" value="DUF1468"/>
</dbReference>
<evidence type="ECO:0000313" key="4">
    <source>
        <dbReference type="Proteomes" id="UP000239772"/>
    </source>
</evidence>
<feature type="transmembrane region" description="Helical" evidence="1">
    <location>
        <begin position="23"/>
        <end position="41"/>
    </location>
</feature>
<keyword evidence="1" id="KW-1133">Transmembrane helix</keyword>
<name>A0A2T1HYK3_9HYPH</name>
<protein>
    <submittedName>
        <fullName evidence="3">Tripartite tricarboxylate transporter TctB family protein</fullName>
    </submittedName>
</protein>
<dbReference type="EMBL" id="PVZS01000002">
    <property type="protein sequence ID" value="PSC06773.1"/>
    <property type="molecule type" value="Genomic_DNA"/>
</dbReference>
<comment type="caution">
    <text evidence="3">The sequence shown here is derived from an EMBL/GenBank/DDBJ whole genome shotgun (WGS) entry which is preliminary data.</text>
</comment>
<keyword evidence="1" id="KW-0812">Transmembrane</keyword>
<sequence length="169" mass="17751">MTGMDEGVARPGGALRVRNPQDAGAGLFLLAVAAFALWKGADLPLGTLRSMGAGMLPTSLAVLVGAFGLALIGFSLVQDGPGLDRWRLRGPVFILGSVVVFALLIRTVGLAVAGPVSMLVSCFATDEVRWKEAIIFSLGMTAFCILLFKVMLSLPIPVLTLSLPIPLRF</sequence>
<feature type="transmembrane region" description="Helical" evidence="1">
    <location>
        <begin position="133"/>
        <end position="156"/>
    </location>
</feature>
<dbReference type="RefSeq" id="WP_106335151.1">
    <property type="nucleotide sequence ID" value="NZ_PVZS01000002.1"/>
</dbReference>
<organism evidence="3 4">
    <name type="scientific">Alsobacter soli</name>
    <dbReference type="NCBI Taxonomy" id="2109933"/>
    <lineage>
        <taxon>Bacteria</taxon>
        <taxon>Pseudomonadati</taxon>
        <taxon>Pseudomonadota</taxon>
        <taxon>Alphaproteobacteria</taxon>
        <taxon>Hyphomicrobiales</taxon>
        <taxon>Alsobacteraceae</taxon>
        <taxon>Alsobacter</taxon>
    </lineage>
</organism>
<dbReference type="AlphaFoldDB" id="A0A2T1HYK3"/>
<proteinExistence type="predicted"/>
<gene>
    <name evidence="3" type="ORF">SLNSH_02970</name>
</gene>
<dbReference type="OrthoDB" id="7914375at2"/>
<evidence type="ECO:0000259" key="2">
    <source>
        <dbReference type="Pfam" id="PF07331"/>
    </source>
</evidence>
<dbReference type="Pfam" id="PF07331">
    <property type="entry name" value="TctB"/>
    <property type="match status" value="1"/>
</dbReference>
<dbReference type="Proteomes" id="UP000239772">
    <property type="component" value="Unassembled WGS sequence"/>
</dbReference>
<evidence type="ECO:0000313" key="3">
    <source>
        <dbReference type="EMBL" id="PSC06773.1"/>
    </source>
</evidence>
<feature type="transmembrane region" description="Helical" evidence="1">
    <location>
        <begin position="53"/>
        <end position="74"/>
    </location>
</feature>
<accession>A0A2T1HYK3</accession>
<feature type="domain" description="DUF1468" evidence="2">
    <location>
        <begin position="25"/>
        <end position="157"/>
    </location>
</feature>
<keyword evidence="4" id="KW-1185">Reference proteome</keyword>
<reference evidence="4" key="1">
    <citation type="submission" date="2018-03" db="EMBL/GenBank/DDBJ databases">
        <authorList>
            <person name="Sun L."/>
            <person name="Liu H."/>
            <person name="Chen W."/>
            <person name="Huang K."/>
            <person name="Liu W."/>
            <person name="Gao X."/>
        </authorList>
    </citation>
    <scope>NUCLEOTIDE SEQUENCE [LARGE SCALE GENOMIC DNA]</scope>
    <source>
        <strain evidence="4">SH9</strain>
    </source>
</reference>
<evidence type="ECO:0000256" key="1">
    <source>
        <dbReference type="SAM" id="Phobius"/>
    </source>
</evidence>
<feature type="transmembrane region" description="Helical" evidence="1">
    <location>
        <begin position="94"/>
        <end position="121"/>
    </location>
</feature>